<sequence length="305" mass="33570">MIDVTAQIEQILAEQQAGKLRREQAMVALLRDVRRQTVDAILSVEADSYQATHMTANLTMIDSALTRFESGAISLLSEGVTASWSNGLDMVPGVLSRAGVSVITSHLTSPLLATAQEFGAQRIRGLRSDLMTKIRSELSLGILGQKTPWQVRQAVAGSLSSPGVFRSIEERAKVIVDLEMGRAYSQAAQLAMEQSVRSVPQMKKQWWHAGHPKQPRRSHLLLHGQIVDVDKPFLIGSIALRYPRDPKAPIRETIRCGCIAVPWHPAFGDNTLPIYDARGNEIARRGPRTGHEEELAGKFALADKK</sequence>
<reference evidence="1" key="1">
    <citation type="submission" date="2006-05" db="EMBL/GenBank/DDBJ databases">
        <title>Annotation of the draft genome assembly of Desulfuromonas acetoxidans DSM 684.</title>
        <authorList>
            <consortium name="US DOE Joint Genome Institute (JGI-ORNL)"/>
            <person name="Larimer F."/>
            <person name="Land M."/>
            <person name="Hauser L."/>
        </authorList>
    </citation>
    <scope>NUCLEOTIDE SEQUENCE [LARGE SCALE GENOMIC DNA]</scope>
    <source>
        <strain evidence="1">DSM 684</strain>
    </source>
</reference>
<protein>
    <recommendedName>
        <fullName evidence="3">Phage head morphogenesis domain-containing protein</fullName>
    </recommendedName>
</protein>
<evidence type="ECO:0008006" key="3">
    <source>
        <dbReference type="Google" id="ProtNLM"/>
    </source>
</evidence>
<reference evidence="1" key="2">
    <citation type="submission" date="2006-05" db="EMBL/GenBank/DDBJ databases">
        <title>Sequencing of the draft genome and assembly of Desulfuromonas acetoxidans DSM 684.</title>
        <authorList>
            <consortium name="US DOE Joint Genome Institute (JGI-PGF)"/>
            <person name="Copeland A."/>
            <person name="Lucas S."/>
            <person name="Lapidus A."/>
            <person name="Barry K."/>
            <person name="Detter J.C."/>
            <person name="Glavina del Rio T."/>
            <person name="Hammon N."/>
            <person name="Israni S."/>
            <person name="Dalin E."/>
            <person name="Tice H."/>
            <person name="Bruce D."/>
            <person name="Pitluck S."/>
            <person name="Richardson P."/>
        </authorList>
    </citation>
    <scope>NUCLEOTIDE SEQUENCE [LARGE SCALE GENOMIC DNA]</scope>
    <source>
        <strain evidence="1">DSM 684</strain>
    </source>
</reference>
<proteinExistence type="predicted"/>
<accession>Q1K069</accession>
<comment type="caution">
    <text evidence="1">The sequence shown here is derived from an EMBL/GenBank/DDBJ whole genome shotgun (WGS) entry which is preliminary data.</text>
</comment>
<evidence type="ECO:0000313" key="1">
    <source>
        <dbReference type="EMBL" id="EAT16072.1"/>
    </source>
</evidence>
<dbReference type="AlphaFoldDB" id="Q1K069"/>
<dbReference type="Proteomes" id="UP000005695">
    <property type="component" value="Unassembled WGS sequence"/>
</dbReference>
<dbReference type="EMBL" id="AAEW02000007">
    <property type="protein sequence ID" value="EAT16072.1"/>
    <property type="molecule type" value="Genomic_DNA"/>
</dbReference>
<keyword evidence="2" id="KW-1185">Reference proteome</keyword>
<dbReference type="RefSeq" id="WP_006000001.1">
    <property type="nucleotide sequence ID" value="NZ_AAEW02000007.1"/>
</dbReference>
<evidence type="ECO:0000313" key="2">
    <source>
        <dbReference type="Proteomes" id="UP000005695"/>
    </source>
</evidence>
<gene>
    <name evidence="1" type="ORF">Dace_2373</name>
</gene>
<name>Q1K069_DESA6</name>
<dbReference type="OrthoDB" id="5405416at2"/>
<organism evidence="1 2">
    <name type="scientific">Desulfuromonas acetoxidans (strain DSM 684 / 11070)</name>
    <dbReference type="NCBI Taxonomy" id="281689"/>
    <lineage>
        <taxon>Bacteria</taxon>
        <taxon>Pseudomonadati</taxon>
        <taxon>Thermodesulfobacteriota</taxon>
        <taxon>Desulfuromonadia</taxon>
        <taxon>Desulfuromonadales</taxon>
        <taxon>Desulfuromonadaceae</taxon>
        <taxon>Desulfuromonas</taxon>
    </lineage>
</organism>